<accession>A0A2D0N8Z1</accession>
<evidence type="ECO:0000256" key="2">
    <source>
        <dbReference type="ARBA" id="ARBA00023277"/>
    </source>
</evidence>
<feature type="domain" description="NAD-dependent epimerase/dehydratase" evidence="3">
    <location>
        <begin position="3"/>
        <end position="212"/>
    </location>
</feature>
<evidence type="ECO:0000259" key="3">
    <source>
        <dbReference type="Pfam" id="PF01370"/>
    </source>
</evidence>
<evidence type="ECO:0000313" key="5">
    <source>
        <dbReference type="Proteomes" id="UP000223913"/>
    </source>
</evidence>
<keyword evidence="5" id="KW-1185">Reference proteome</keyword>
<keyword evidence="2" id="KW-0119">Carbohydrate metabolism</keyword>
<dbReference type="InterPro" id="IPR050005">
    <property type="entry name" value="DenD"/>
</dbReference>
<dbReference type="PANTHER" id="PTHR43103">
    <property type="entry name" value="NUCLEOSIDE-DIPHOSPHATE-SUGAR EPIMERASE"/>
    <property type="match status" value="1"/>
</dbReference>
<reference evidence="4 5" key="1">
    <citation type="submission" date="2017-10" db="EMBL/GenBank/DDBJ databases">
        <title>The draft genome sequence of Lewinella nigricans NBRC 102662.</title>
        <authorList>
            <person name="Wang K."/>
        </authorList>
    </citation>
    <scope>NUCLEOTIDE SEQUENCE [LARGE SCALE GENOMIC DNA]</scope>
    <source>
        <strain evidence="4 5">NBRC 102662</strain>
    </source>
</reference>
<dbReference type="EMBL" id="PDUD01000023">
    <property type="protein sequence ID" value="PHN04982.1"/>
    <property type="molecule type" value="Genomic_DNA"/>
</dbReference>
<gene>
    <name evidence="4" type="ORF">CRP01_18300</name>
</gene>
<dbReference type="Gene3D" id="3.90.25.10">
    <property type="entry name" value="UDP-galactose 4-epimerase, domain 1"/>
    <property type="match status" value="1"/>
</dbReference>
<dbReference type="Pfam" id="PF01370">
    <property type="entry name" value="Epimerase"/>
    <property type="match status" value="1"/>
</dbReference>
<dbReference type="NCBIfam" id="NF043036">
    <property type="entry name" value="ErythonDh"/>
    <property type="match status" value="1"/>
</dbReference>
<evidence type="ECO:0000256" key="1">
    <source>
        <dbReference type="ARBA" id="ARBA00022857"/>
    </source>
</evidence>
<name>A0A2D0N8Z1_FLAN2</name>
<dbReference type="Proteomes" id="UP000223913">
    <property type="component" value="Unassembled WGS sequence"/>
</dbReference>
<proteinExistence type="predicted"/>
<dbReference type="GO" id="GO:0016491">
    <property type="term" value="F:oxidoreductase activity"/>
    <property type="evidence" value="ECO:0007669"/>
    <property type="project" value="InterPro"/>
</dbReference>
<keyword evidence="1" id="KW-0521">NADP</keyword>
<sequence>MRIIIFGGAGFLGKKLALRLLKVGALAIKGNTPQPISQIILFDRELANGLPDDPRLKILAGDITDTQAIEALLAEPPDVIFHLAAIVSGEAEKNFELGMDVNLHASLHMLELCRKMEGTPVFVFASSCAIFGGELTETIRDDTAPTPQSSYGTQKAIVDLLVNDYSRRGFIDGRALRLPTIVVRPGKPNAATSSFASSIIREPLQGERASCPVGPDTKVWLLSPKRVAENFVHAAEIPAAELGRNRSVNLPGITVTVDEMVSDLQSVAGAEKAELIDWEPDAFIQSIVLTWPPQFVTERALQLGFQRDASFREVIEAFIEDELS</sequence>
<dbReference type="SUPFAM" id="SSF51735">
    <property type="entry name" value="NAD(P)-binding Rossmann-fold domains"/>
    <property type="match status" value="1"/>
</dbReference>
<dbReference type="PANTHER" id="PTHR43103:SF3">
    <property type="entry name" value="ADP-L-GLYCERO-D-MANNO-HEPTOSE-6-EPIMERASE"/>
    <property type="match status" value="1"/>
</dbReference>
<dbReference type="OrthoDB" id="9779902at2"/>
<protein>
    <recommendedName>
        <fullName evidence="3">NAD-dependent epimerase/dehydratase domain-containing protein</fullName>
    </recommendedName>
</protein>
<comment type="caution">
    <text evidence="4">The sequence shown here is derived from an EMBL/GenBank/DDBJ whole genome shotgun (WGS) entry which is preliminary data.</text>
</comment>
<dbReference type="InterPro" id="IPR001509">
    <property type="entry name" value="Epimerase_deHydtase"/>
</dbReference>
<dbReference type="Gene3D" id="3.40.50.720">
    <property type="entry name" value="NAD(P)-binding Rossmann-like Domain"/>
    <property type="match status" value="1"/>
</dbReference>
<dbReference type="AlphaFoldDB" id="A0A2D0N8Z1"/>
<dbReference type="InterPro" id="IPR036291">
    <property type="entry name" value="NAD(P)-bd_dom_sf"/>
</dbReference>
<dbReference type="CDD" id="cd05238">
    <property type="entry name" value="Gne_like_SDR_e"/>
    <property type="match status" value="1"/>
</dbReference>
<evidence type="ECO:0000313" key="4">
    <source>
        <dbReference type="EMBL" id="PHN04982.1"/>
    </source>
</evidence>
<dbReference type="RefSeq" id="WP_099151528.1">
    <property type="nucleotide sequence ID" value="NZ_PDUD01000023.1"/>
</dbReference>
<organism evidence="4 5">
    <name type="scientific">Flavilitoribacter nigricans (strain ATCC 23147 / DSM 23189 / NBRC 102662 / NCIMB 1420 / SS-2)</name>
    <name type="common">Lewinella nigricans</name>
    <dbReference type="NCBI Taxonomy" id="1122177"/>
    <lineage>
        <taxon>Bacteria</taxon>
        <taxon>Pseudomonadati</taxon>
        <taxon>Bacteroidota</taxon>
        <taxon>Saprospiria</taxon>
        <taxon>Saprospirales</taxon>
        <taxon>Lewinellaceae</taxon>
        <taxon>Flavilitoribacter</taxon>
    </lineage>
</organism>